<evidence type="ECO:0000256" key="4">
    <source>
        <dbReference type="ARBA" id="ARBA00022782"/>
    </source>
</evidence>
<keyword evidence="4" id="KW-0221">Differentiation</keyword>
<dbReference type="PANTHER" id="PTHR10270">
    <property type="entry name" value="SOX TRANSCRIPTION FACTOR"/>
    <property type="match status" value="1"/>
</dbReference>
<comment type="similarity">
    <text evidence="2">Belongs to the SRY family.</text>
</comment>
<feature type="DNA-binding region" description="HMG box" evidence="12">
    <location>
        <begin position="490"/>
        <end position="558"/>
    </location>
</feature>
<keyword evidence="9" id="KW-0804">Transcription</keyword>
<comment type="subcellular location">
    <subcellularLocation>
        <location evidence="1">Nucleus speckle</location>
    </subcellularLocation>
</comment>
<dbReference type="GO" id="GO:0030154">
    <property type="term" value="P:cell differentiation"/>
    <property type="evidence" value="ECO:0007669"/>
    <property type="project" value="UniProtKB-KW"/>
</dbReference>
<dbReference type="GO" id="GO:0006357">
    <property type="term" value="P:regulation of transcription by RNA polymerase II"/>
    <property type="evidence" value="ECO:0007669"/>
    <property type="project" value="UniProtKB-ARBA"/>
</dbReference>
<feature type="compositionally biased region" description="Polar residues" evidence="13">
    <location>
        <begin position="234"/>
        <end position="245"/>
    </location>
</feature>
<evidence type="ECO:0000256" key="7">
    <source>
        <dbReference type="ARBA" id="ARBA00023125"/>
    </source>
</evidence>
<dbReference type="GO" id="GO:0005516">
    <property type="term" value="F:calmodulin binding"/>
    <property type="evidence" value="ECO:0007669"/>
    <property type="project" value="UniProtKB-KW"/>
</dbReference>
<evidence type="ECO:0000256" key="12">
    <source>
        <dbReference type="PROSITE-ProRule" id="PRU00267"/>
    </source>
</evidence>
<protein>
    <recommendedName>
        <fullName evidence="3">Sex-determining region Y protein</fullName>
    </recommendedName>
    <alternativeName>
        <fullName evidence="10">Testis-determining factor</fullName>
    </alternativeName>
</protein>
<keyword evidence="12" id="KW-0539">Nucleus</keyword>
<dbReference type="InterPro" id="IPR036910">
    <property type="entry name" value="HMG_box_dom_sf"/>
</dbReference>
<feature type="compositionally biased region" description="Polar residues" evidence="13">
    <location>
        <begin position="587"/>
        <end position="597"/>
    </location>
</feature>
<evidence type="ECO:0000256" key="6">
    <source>
        <dbReference type="ARBA" id="ARBA00022928"/>
    </source>
</evidence>
<organism evidence="16 17">
    <name type="scientific">Batillaria attramentaria</name>
    <dbReference type="NCBI Taxonomy" id="370345"/>
    <lineage>
        <taxon>Eukaryota</taxon>
        <taxon>Metazoa</taxon>
        <taxon>Spiralia</taxon>
        <taxon>Lophotrochozoa</taxon>
        <taxon>Mollusca</taxon>
        <taxon>Gastropoda</taxon>
        <taxon>Caenogastropoda</taxon>
        <taxon>Sorbeoconcha</taxon>
        <taxon>Cerithioidea</taxon>
        <taxon>Batillariidae</taxon>
        <taxon>Batillaria</taxon>
    </lineage>
</organism>
<dbReference type="Pfam" id="PF00010">
    <property type="entry name" value="HLH"/>
    <property type="match status" value="1"/>
</dbReference>
<name>A0ABD0J078_9CAEN</name>
<dbReference type="PANTHER" id="PTHR10270:SF161">
    <property type="entry name" value="SEX-DETERMINING REGION Y PROTEIN"/>
    <property type="match status" value="1"/>
</dbReference>
<keyword evidence="5" id="KW-0112">Calmodulin-binding</keyword>
<feature type="region of interest" description="Disordered" evidence="13">
    <location>
        <begin position="206"/>
        <end position="252"/>
    </location>
</feature>
<comment type="caution">
    <text evidence="16">The sequence shown here is derived from an EMBL/GenBank/DDBJ whole genome shotgun (WGS) entry which is preliminary data.</text>
</comment>
<feature type="compositionally biased region" description="Low complexity" evidence="13">
    <location>
        <begin position="206"/>
        <end position="225"/>
    </location>
</feature>
<feature type="compositionally biased region" description="Low complexity" evidence="13">
    <location>
        <begin position="562"/>
        <end position="586"/>
    </location>
</feature>
<accession>A0ABD0J078</accession>
<evidence type="ECO:0000256" key="1">
    <source>
        <dbReference type="ARBA" id="ARBA00004324"/>
    </source>
</evidence>
<feature type="region of interest" description="Disordered" evidence="13">
    <location>
        <begin position="55"/>
        <end position="75"/>
    </location>
</feature>
<dbReference type="GO" id="GO:0016607">
    <property type="term" value="C:nuclear speck"/>
    <property type="evidence" value="ECO:0007669"/>
    <property type="project" value="UniProtKB-SubCell"/>
</dbReference>
<evidence type="ECO:0000259" key="14">
    <source>
        <dbReference type="PROSITE" id="PS50118"/>
    </source>
</evidence>
<dbReference type="AlphaFoldDB" id="A0ABD0J078"/>
<evidence type="ECO:0000313" key="16">
    <source>
        <dbReference type="EMBL" id="KAK7441697.1"/>
    </source>
</evidence>
<comment type="function">
    <text evidence="11">Transcriptional regulator that controls a genetic switch in male development. It is necessary and sufficient for initiating male sex determination by directing the development of supporting cell precursors (pre-Sertoli cells) as Sertoli rather than granulosa cells. Involved in different aspects of gene regulation including promoter activation or repression. Binds to the DNA consensus sequence 5'-[AT]AACAA[AT]-3'. SRY HMG box recognizes DNA by partial intercalation in the minor groove and promotes DNA bending. Also involved in pre-mRNA splicing. In male adult brain involved in the maintenance of motor functions of dopaminergic neurons.</text>
</comment>
<keyword evidence="7 12" id="KW-0238">DNA-binding</keyword>
<dbReference type="Gene3D" id="1.10.30.10">
    <property type="entry name" value="High mobility group box domain"/>
    <property type="match status" value="1"/>
</dbReference>
<dbReference type="PROSITE" id="PS50118">
    <property type="entry name" value="HMG_BOX_2"/>
    <property type="match status" value="1"/>
</dbReference>
<dbReference type="GO" id="GO:0007548">
    <property type="term" value="P:sex differentiation"/>
    <property type="evidence" value="ECO:0007669"/>
    <property type="project" value="UniProtKB-KW"/>
</dbReference>
<dbReference type="InterPro" id="IPR036638">
    <property type="entry name" value="HLH_DNA-bd_sf"/>
</dbReference>
<evidence type="ECO:0000256" key="9">
    <source>
        <dbReference type="ARBA" id="ARBA00023163"/>
    </source>
</evidence>
<evidence type="ECO:0000256" key="8">
    <source>
        <dbReference type="ARBA" id="ARBA00023159"/>
    </source>
</evidence>
<evidence type="ECO:0000313" key="17">
    <source>
        <dbReference type="Proteomes" id="UP001519460"/>
    </source>
</evidence>
<evidence type="ECO:0000256" key="2">
    <source>
        <dbReference type="ARBA" id="ARBA00005998"/>
    </source>
</evidence>
<evidence type="ECO:0000256" key="11">
    <source>
        <dbReference type="ARBA" id="ARBA00045821"/>
    </source>
</evidence>
<keyword evidence="17" id="KW-1185">Reference proteome</keyword>
<proteinExistence type="inferred from homology"/>
<dbReference type="Gene3D" id="4.10.280.10">
    <property type="entry name" value="Helix-loop-helix DNA-binding domain"/>
    <property type="match status" value="1"/>
</dbReference>
<dbReference type="EMBL" id="JACVVK020000846">
    <property type="protein sequence ID" value="KAK7441697.1"/>
    <property type="molecule type" value="Genomic_DNA"/>
</dbReference>
<reference evidence="16 17" key="1">
    <citation type="journal article" date="2023" name="Sci. Data">
        <title>Genome assembly of the Korean intertidal mud-creeper Batillaria attramentaria.</title>
        <authorList>
            <person name="Patra A.K."/>
            <person name="Ho P.T."/>
            <person name="Jun S."/>
            <person name="Lee S.J."/>
            <person name="Kim Y."/>
            <person name="Won Y.J."/>
        </authorList>
    </citation>
    <scope>NUCLEOTIDE SEQUENCE [LARGE SCALE GENOMIC DNA]</scope>
    <source>
        <strain evidence="16">Wonlab-2016</strain>
    </source>
</reference>
<dbReference type="Pfam" id="PF00505">
    <property type="entry name" value="HMG_box"/>
    <property type="match status" value="1"/>
</dbReference>
<evidence type="ECO:0000256" key="3">
    <source>
        <dbReference type="ARBA" id="ARBA00019052"/>
    </source>
</evidence>
<feature type="domain" description="BHLH" evidence="15">
    <location>
        <begin position="83"/>
        <end position="135"/>
    </location>
</feature>
<dbReference type="SUPFAM" id="SSF47095">
    <property type="entry name" value="HMG-box"/>
    <property type="match status" value="1"/>
</dbReference>
<dbReference type="InterPro" id="IPR009071">
    <property type="entry name" value="HMG_box_dom"/>
</dbReference>
<feature type="domain" description="HMG box" evidence="14">
    <location>
        <begin position="490"/>
        <end position="558"/>
    </location>
</feature>
<dbReference type="GO" id="GO:0003677">
    <property type="term" value="F:DNA binding"/>
    <property type="evidence" value="ECO:0007669"/>
    <property type="project" value="UniProtKB-UniRule"/>
</dbReference>
<keyword evidence="8" id="KW-0010">Activator</keyword>
<keyword evidence="6" id="KW-0726">Sexual differentiation</keyword>
<evidence type="ECO:0000259" key="15">
    <source>
        <dbReference type="PROSITE" id="PS50888"/>
    </source>
</evidence>
<dbReference type="PROSITE" id="PS50888">
    <property type="entry name" value="BHLH"/>
    <property type="match status" value="1"/>
</dbReference>
<dbReference type="Proteomes" id="UP001519460">
    <property type="component" value="Unassembled WGS sequence"/>
</dbReference>
<dbReference type="SMART" id="SM00398">
    <property type="entry name" value="HMG"/>
    <property type="match status" value="1"/>
</dbReference>
<evidence type="ECO:0000256" key="5">
    <source>
        <dbReference type="ARBA" id="ARBA00022860"/>
    </source>
</evidence>
<gene>
    <name evidence="16" type="ORF">BaRGS_00040560</name>
</gene>
<feature type="region of interest" description="Disordered" evidence="13">
    <location>
        <begin position="561"/>
        <end position="603"/>
    </location>
</feature>
<dbReference type="SUPFAM" id="SSF47459">
    <property type="entry name" value="HLH, helix-loop-helix DNA-binding domain"/>
    <property type="match status" value="1"/>
</dbReference>
<evidence type="ECO:0000256" key="10">
    <source>
        <dbReference type="ARBA" id="ARBA00032498"/>
    </source>
</evidence>
<evidence type="ECO:0000256" key="13">
    <source>
        <dbReference type="SAM" id="MobiDB-lite"/>
    </source>
</evidence>
<dbReference type="InterPro" id="IPR050140">
    <property type="entry name" value="SRY-related_HMG-box_TF-like"/>
</dbReference>
<dbReference type="InterPro" id="IPR011598">
    <property type="entry name" value="bHLH_dom"/>
</dbReference>
<sequence length="603" mass="67384">MGDCADPKDGLSFTSFGDEDPSTFDELLLEEIPVSEFIMQDLVASADIDSNLCFEEDSSESSPGSHKKKCSSRKDRTPDTMLAILEKHRHSERIRHHTLNERLKVICKLVPGSADDGRETKVVMMQRVISYIAYLENTIEFLSSRLDVQPHRNWLLLTSNSKDYLGRFYDELGIEEEMAAAILPLEETMNRRSCITRAVSARRMKVSSPTVDSTTDSVVPDVLTSGEGDGGVLSQDSGVPSSSTAGDEDHTLHPWSITADQGVGEWTSAGHQADVSSGDLEAFFSSAVDEGISAVFEIPSSTFESPPRVGVTPISCDTAYRKRRQESMHRASVGATADSVLTHSQHLSQALHPVHKALECKQYVARCKAQSYAHKNKRKQYSPKRSVDAEEDWLEDATVRYQDVAANIECETSTVQVQVSSETGLRDVVQVFPYNIRCNHRHIPHRRMYFTRSAMNDCPLVRIIKPDPRPARIAAYSQEEKPPARMDLRKTSWMNGFMMFSRLNRRKYIQAHPGVHTSHISKIMGHAWRTMSPEEQAPYKEKAKLCAQELYRTYTSTPDFHSAMPSSATAPAVSTTTSNTTTSPDSMATTDRFTPISSDREVF</sequence>
<dbReference type="CDD" id="cd21977">
    <property type="entry name" value="HMG-box_BHMG1"/>
    <property type="match status" value="1"/>
</dbReference>